<dbReference type="AlphaFoldDB" id="A0A915PGL0"/>
<protein>
    <submittedName>
        <fullName evidence="2">Uncharacterized protein</fullName>
    </submittedName>
</protein>
<accession>A0A915PGL0</accession>
<keyword evidence="1" id="KW-1185">Reference proteome</keyword>
<proteinExistence type="predicted"/>
<organism evidence="1 2">
    <name type="scientific">Setaria digitata</name>
    <dbReference type="NCBI Taxonomy" id="48799"/>
    <lineage>
        <taxon>Eukaryota</taxon>
        <taxon>Metazoa</taxon>
        <taxon>Ecdysozoa</taxon>
        <taxon>Nematoda</taxon>
        <taxon>Chromadorea</taxon>
        <taxon>Rhabditida</taxon>
        <taxon>Spirurina</taxon>
        <taxon>Spiruromorpha</taxon>
        <taxon>Filarioidea</taxon>
        <taxon>Setariidae</taxon>
        <taxon>Setaria</taxon>
    </lineage>
</organism>
<sequence>MTRLVLSIGARKKHEIVRRSLGNVRLAVSQAGGDVGAWHLSPQKRTFDCWQ</sequence>
<name>A0A915PGL0_9BILA</name>
<evidence type="ECO:0000313" key="2">
    <source>
        <dbReference type="WBParaSite" id="sdigi.contig15.g1461.t1"/>
    </source>
</evidence>
<dbReference type="Proteomes" id="UP000887581">
    <property type="component" value="Unplaced"/>
</dbReference>
<evidence type="ECO:0000313" key="1">
    <source>
        <dbReference type="Proteomes" id="UP000887581"/>
    </source>
</evidence>
<reference evidence="2" key="1">
    <citation type="submission" date="2022-11" db="UniProtKB">
        <authorList>
            <consortium name="WormBaseParasite"/>
        </authorList>
    </citation>
    <scope>IDENTIFICATION</scope>
</reference>
<dbReference type="WBParaSite" id="sdigi.contig15.g1461.t1">
    <property type="protein sequence ID" value="sdigi.contig15.g1461.t1"/>
    <property type="gene ID" value="sdigi.contig15.g1461"/>
</dbReference>